<keyword evidence="9" id="KW-1185">Reference proteome</keyword>
<keyword evidence="8" id="KW-0413">Isomerase</keyword>
<feature type="domain" description="Thioredoxin" evidence="7">
    <location>
        <begin position="43"/>
        <end position="185"/>
    </location>
</feature>
<evidence type="ECO:0000256" key="5">
    <source>
        <dbReference type="ARBA" id="ARBA00023284"/>
    </source>
</evidence>
<dbReference type="RefSeq" id="WP_243831970.1">
    <property type="nucleotide sequence ID" value="NZ_CP171129.1"/>
</dbReference>
<dbReference type="GO" id="GO:0016853">
    <property type="term" value="F:isomerase activity"/>
    <property type="evidence" value="ECO:0007669"/>
    <property type="project" value="UniProtKB-KW"/>
</dbReference>
<dbReference type="InterPro" id="IPR017937">
    <property type="entry name" value="Thioredoxin_CS"/>
</dbReference>
<comment type="subcellular location">
    <subcellularLocation>
        <location evidence="1">Cell envelope</location>
    </subcellularLocation>
</comment>
<keyword evidence="3" id="KW-0812">Transmembrane</keyword>
<evidence type="ECO:0000256" key="3">
    <source>
        <dbReference type="ARBA" id="ARBA00022968"/>
    </source>
</evidence>
<protein>
    <submittedName>
        <fullName evidence="8">Thiol-disulfide isomerase/thioredoxin</fullName>
    </submittedName>
</protein>
<keyword evidence="2" id="KW-0201">Cytochrome c-type biogenesis</keyword>
<feature type="signal peptide" evidence="6">
    <location>
        <begin position="1"/>
        <end position="25"/>
    </location>
</feature>
<dbReference type="Gene3D" id="3.40.30.10">
    <property type="entry name" value="Glutaredoxin"/>
    <property type="match status" value="1"/>
</dbReference>
<dbReference type="InterPro" id="IPR050553">
    <property type="entry name" value="Thioredoxin_ResA/DsbE_sf"/>
</dbReference>
<keyword evidence="3" id="KW-0735">Signal-anchor</keyword>
<feature type="chain" id="PRO_5020286628" evidence="6">
    <location>
        <begin position="26"/>
        <end position="187"/>
    </location>
</feature>
<evidence type="ECO:0000256" key="2">
    <source>
        <dbReference type="ARBA" id="ARBA00022748"/>
    </source>
</evidence>
<organism evidence="8 9">
    <name type="scientific">Naumannella halotolerans</name>
    <dbReference type="NCBI Taxonomy" id="993414"/>
    <lineage>
        <taxon>Bacteria</taxon>
        <taxon>Bacillati</taxon>
        <taxon>Actinomycetota</taxon>
        <taxon>Actinomycetes</taxon>
        <taxon>Propionibacteriales</taxon>
        <taxon>Propionibacteriaceae</taxon>
        <taxon>Naumannella</taxon>
    </lineage>
</organism>
<reference evidence="8 9" key="1">
    <citation type="submission" date="2019-03" db="EMBL/GenBank/DDBJ databases">
        <title>Genomic Encyclopedia of Archaeal and Bacterial Type Strains, Phase II (KMG-II): from individual species to whole genera.</title>
        <authorList>
            <person name="Goeker M."/>
        </authorList>
    </citation>
    <scope>NUCLEOTIDE SEQUENCE [LARGE SCALE GENOMIC DNA]</scope>
    <source>
        <strain evidence="8 9">DSM 24323</strain>
    </source>
</reference>
<comment type="caution">
    <text evidence="8">The sequence shown here is derived from an EMBL/GenBank/DDBJ whole genome shotgun (WGS) entry which is preliminary data.</text>
</comment>
<dbReference type="PROSITE" id="PS51352">
    <property type="entry name" value="THIOREDOXIN_2"/>
    <property type="match status" value="1"/>
</dbReference>
<dbReference type="InterPro" id="IPR013766">
    <property type="entry name" value="Thioredoxin_domain"/>
</dbReference>
<dbReference type="AlphaFoldDB" id="A0A4R7IZ62"/>
<evidence type="ECO:0000256" key="1">
    <source>
        <dbReference type="ARBA" id="ARBA00004196"/>
    </source>
</evidence>
<dbReference type="InterPro" id="IPR013740">
    <property type="entry name" value="Redoxin"/>
</dbReference>
<keyword evidence="4" id="KW-1015">Disulfide bond</keyword>
<dbReference type="EMBL" id="SOAW01000003">
    <property type="protein sequence ID" value="TDT29994.1"/>
    <property type="molecule type" value="Genomic_DNA"/>
</dbReference>
<dbReference type="PROSITE" id="PS00194">
    <property type="entry name" value="THIOREDOXIN_1"/>
    <property type="match status" value="1"/>
</dbReference>
<evidence type="ECO:0000256" key="4">
    <source>
        <dbReference type="ARBA" id="ARBA00023157"/>
    </source>
</evidence>
<dbReference type="Pfam" id="PF08534">
    <property type="entry name" value="Redoxin"/>
    <property type="match status" value="1"/>
</dbReference>
<dbReference type="CDD" id="cd02966">
    <property type="entry name" value="TlpA_like_family"/>
    <property type="match status" value="1"/>
</dbReference>
<evidence type="ECO:0000259" key="7">
    <source>
        <dbReference type="PROSITE" id="PS51352"/>
    </source>
</evidence>
<evidence type="ECO:0000256" key="6">
    <source>
        <dbReference type="SAM" id="SignalP"/>
    </source>
</evidence>
<evidence type="ECO:0000313" key="8">
    <source>
        <dbReference type="EMBL" id="TDT29994.1"/>
    </source>
</evidence>
<proteinExistence type="predicted"/>
<dbReference type="SUPFAM" id="SSF52833">
    <property type="entry name" value="Thioredoxin-like"/>
    <property type="match status" value="1"/>
</dbReference>
<keyword evidence="5" id="KW-0676">Redox-active center</keyword>
<accession>A0A4R7IZ62</accession>
<dbReference type="PANTHER" id="PTHR42852:SF6">
    <property type="entry name" value="THIOL:DISULFIDE INTERCHANGE PROTEIN DSBE"/>
    <property type="match status" value="1"/>
</dbReference>
<evidence type="ECO:0000313" key="9">
    <source>
        <dbReference type="Proteomes" id="UP000295371"/>
    </source>
</evidence>
<dbReference type="GO" id="GO:0030313">
    <property type="term" value="C:cell envelope"/>
    <property type="evidence" value="ECO:0007669"/>
    <property type="project" value="UniProtKB-SubCell"/>
</dbReference>
<dbReference type="Proteomes" id="UP000295371">
    <property type="component" value="Unassembled WGS sequence"/>
</dbReference>
<sequence>MRARLRGGVVATLVALLVLTGCSSGRTTDGFVSPEPGLTQVPPQERQPAPVLTGTTLTGEPISFADYPGKVLVVNVWGSWCAPCRKEAPELVRASEETADVAQFIGINTRDQAPAAAIAFERENGVSYPSIFDVDGQAIVSFADTLPPNGIPSTLIIDTEGRVAARILGPTTATTLVGLVEDTAEGK</sequence>
<dbReference type="PROSITE" id="PS51257">
    <property type="entry name" value="PROKAR_LIPOPROTEIN"/>
    <property type="match status" value="1"/>
</dbReference>
<dbReference type="GO" id="GO:0017004">
    <property type="term" value="P:cytochrome complex assembly"/>
    <property type="evidence" value="ECO:0007669"/>
    <property type="project" value="UniProtKB-KW"/>
</dbReference>
<name>A0A4R7IZ62_9ACTN</name>
<dbReference type="GO" id="GO:0016491">
    <property type="term" value="F:oxidoreductase activity"/>
    <property type="evidence" value="ECO:0007669"/>
    <property type="project" value="InterPro"/>
</dbReference>
<keyword evidence="6" id="KW-0732">Signal</keyword>
<dbReference type="InterPro" id="IPR036249">
    <property type="entry name" value="Thioredoxin-like_sf"/>
</dbReference>
<gene>
    <name evidence="8" type="ORF">CLV29_3017</name>
</gene>
<dbReference type="PANTHER" id="PTHR42852">
    <property type="entry name" value="THIOL:DISULFIDE INTERCHANGE PROTEIN DSBE"/>
    <property type="match status" value="1"/>
</dbReference>